<evidence type="ECO:0000259" key="6">
    <source>
        <dbReference type="Pfam" id="PF04234"/>
    </source>
</evidence>
<dbReference type="AlphaFoldDB" id="A0A6J7CHW5"/>
<dbReference type="SUPFAM" id="SSF81296">
    <property type="entry name" value="E set domains"/>
    <property type="match status" value="1"/>
</dbReference>
<evidence type="ECO:0000256" key="3">
    <source>
        <dbReference type="ARBA" id="ARBA00022729"/>
    </source>
</evidence>
<sequence>MIKKLFTLCAVILIASPINASAHGEITQAIPAADSKVIAAPTEVSIEFDGKLQTLGNTTVNSVTVTNDQGAVISQPTSTVDGTKISTKLISPDVTGLVSVHYRIVSEDGHPVEGDYSFTVGETPMLTSAQSEESAEADAGISEEGGRNVLVTAVGAVLIIGLAFVLVRRRKK</sequence>
<dbReference type="GO" id="GO:0046688">
    <property type="term" value="P:response to copper ion"/>
    <property type="evidence" value="ECO:0007669"/>
    <property type="project" value="InterPro"/>
</dbReference>
<dbReference type="EMBL" id="CAFBRY010000007">
    <property type="protein sequence ID" value="CAB5139660.1"/>
    <property type="molecule type" value="Genomic_DNA"/>
</dbReference>
<organism evidence="10">
    <name type="scientific">freshwater metagenome</name>
    <dbReference type="NCBI Taxonomy" id="449393"/>
    <lineage>
        <taxon>unclassified sequences</taxon>
        <taxon>metagenomes</taxon>
        <taxon>ecological metagenomes</taxon>
    </lineage>
</organism>
<dbReference type="GO" id="GO:0006825">
    <property type="term" value="P:copper ion transport"/>
    <property type="evidence" value="ECO:0007669"/>
    <property type="project" value="InterPro"/>
</dbReference>
<keyword evidence="5" id="KW-1133">Transmembrane helix</keyword>
<gene>
    <name evidence="8" type="ORF">UFOPK2731_00049</name>
    <name evidence="9" type="ORF">UFOPK3161_00352</name>
    <name evidence="10" type="ORF">UFOPK3288_01367</name>
    <name evidence="7" type="ORF">UFOPK3962_00142</name>
    <name evidence="11" type="ORF">UFOPK4427_00407</name>
</gene>
<evidence type="ECO:0000256" key="5">
    <source>
        <dbReference type="SAM" id="Phobius"/>
    </source>
</evidence>
<dbReference type="InterPro" id="IPR014755">
    <property type="entry name" value="Cu-Rt/internalin_Ig-like"/>
</dbReference>
<keyword evidence="5" id="KW-0812">Transmembrane</keyword>
<reference evidence="10" key="1">
    <citation type="submission" date="2020-05" db="EMBL/GenBank/DDBJ databases">
        <authorList>
            <person name="Chiriac C."/>
            <person name="Salcher M."/>
            <person name="Ghai R."/>
            <person name="Kavagutti S V."/>
        </authorList>
    </citation>
    <scope>NUCLEOTIDE SEQUENCE</scope>
</reference>
<keyword evidence="2" id="KW-0479">Metal-binding</keyword>
<dbReference type="EMBL" id="CAFBLC010000066">
    <property type="protein sequence ID" value="CAB4857420.1"/>
    <property type="molecule type" value="Genomic_DNA"/>
</dbReference>
<feature type="domain" description="CopC" evidence="6">
    <location>
        <begin position="23"/>
        <end position="120"/>
    </location>
</feature>
<dbReference type="InterPro" id="IPR032694">
    <property type="entry name" value="CopC/D"/>
</dbReference>
<keyword evidence="3" id="KW-0732">Signal</keyword>
<dbReference type="GO" id="GO:0042597">
    <property type="term" value="C:periplasmic space"/>
    <property type="evidence" value="ECO:0007669"/>
    <property type="project" value="InterPro"/>
</dbReference>
<keyword evidence="4" id="KW-0186">Copper</keyword>
<dbReference type="Gene3D" id="2.60.40.1220">
    <property type="match status" value="1"/>
</dbReference>
<name>A0A6J7CHW5_9ZZZZ</name>
<evidence type="ECO:0000256" key="4">
    <source>
        <dbReference type="ARBA" id="ARBA00023008"/>
    </source>
</evidence>
<dbReference type="PANTHER" id="PTHR34820:SF4">
    <property type="entry name" value="INNER MEMBRANE PROTEIN YEBZ"/>
    <property type="match status" value="1"/>
</dbReference>
<dbReference type="InterPro" id="IPR014756">
    <property type="entry name" value="Ig_E-set"/>
</dbReference>
<evidence type="ECO:0000313" key="11">
    <source>
        <dbReference type="EMBL" id="CAB5139660.1"/>
    </source>
</evidence>
<protein>
    <submittedName>
        <fullName evidence="10">Unannotated protein</fullName>
    </submittedName>
</protein>
<evidence type="ECO:0000313" key="10">
    <source>
        <dbReference type="EMBL" id="CAB4857420.1"/>
    </source>
</evidence>
<evidence type="ECO:0000313" key="8">
    <source>
        <dbReference type="EMBL" id="CAB4720025.1"/>
    </source>
</evidence>
<evidence type="ECO:0000313" key="7">
    <source>
        <dbReference type="EMBL" id="CAB4330579.1"/>
    </source>
</evidence>
<evidence type="ECO:0000256" key="2">
    <source>
        <dbReference type="ARBA" id="ARBA00022723"/>
    </source>
</evidence>
<dbReference type="Pfam" id="PF04234">
    <property type="entry name" value="CopC"/>
    <property type="match status" value="1"/>
</dbReference>
<feature type="transmembrane region" description="Helical" evidence="5">
    <location>
        <begin position="149"/>
        <end position="167"/>
    </location>
</feature>
<dbReference type="PANTHER" id="PTHR34820">
    <property type="entry name" value="INNER MEMBRANE PROTEIN YEBZ"/>
    <property type="match status" value="1"/>
</dbReference>
<dbReference type="EMBL" id="CAESAH010000002">
    <property type="protein sequence ID" value="CAB4330579.1"/>
    <property type="molecule type" value="Genomic_DNA"/>
</dbReference>
<dbReference type="GO" id="GO:0030313">
    <property type="term" value="C:cell envelope"/>
    <property type="evidence" value="ECO:0007669"/>
    <property type="project" value="UniProtKB-SubCell"/>
</dbReference>
<comment type="subcellular location">
    <subcellularLocation>
        <location evidence="1">Cell envelope</location>
    </subcellularLocation>
</comment>
<dbReference type="GO" id="GO:0005507">
    <property type="term" value="F:copper ion binding"/>
    <property type="evidence" value="ECO:0007669"/>
    <property type="project" value="InterPro"/>
</dbReference>
<dbReference type="InterPro" id="IPR007348">
    <property type="entry name" value="CopC_dom"/>
</dbReference>
<evidence type="ECO:0000313" key="9">
    <source>
        <dbReference type="EMBL" id="CAB4817863.1"/>
    </source>
</evidence>
<dbReference type="EMBL" id="CAEZYO010000001">
    <property type="protein sequence ID" value="CAB4720025.1"/>
    <property type="molecule type" value="Genomic_DNA"/>
</dbReference>
<keyword evidence="5" id="KW-0472">Membrane</keyword>
<dbReference type="GO" id="GO:0005886">
    <property type="term" value="C:plasma membrane"/>
    <property type="evidence" value="ECO:0007669"/>
    <property type="project" value="TreeGrafter"/>
</dbReference>
<accession>A0A6J7CHW5</accession>
<evidence type="ECO:0000256" key="1">
    <source>
        <dbReference type="ARBA" id="ARBA00004196"/>
    </source>
</evidence>
<dbReference type="NCBIfam" id="TIGR01167">
    <property type="entry name" value="LPXTG_anchor"/>
    <property type="match status" value="1"/>
</dbReference>
<dbReference type="EMBL" id="CAFABC010000005">
    <property type="protein sequence ID" value="CAB4817863.1"/>
    <property type="molecule type" value="Genomic_DNA"/>
</dbReference>
<proteinExistence type="predicted"/>